<evidence type="ECO:0000256" key="1">
    <source>
        <dbReference type="ARBA" id="ARBA00022801"/>
    </source>
</evidence>
<evidence type="ECO:0000313" key="4">
    <source>
        <dbReference type="EMBL" id="KAK9844255.1"/>
    </source>
</evidence>
<keyword evidence="5" id="KW-1185">Reference proteome</keyword>
<protein>
    <recommendedName>
        <fullName evidence="3">Tyrosine specific protein phosphatases domain-containing protein</fullName>
    </recommendedName>
</protein>
<feature type="domain" description="Tyrosine specific protein phosphatases" evidence="3">
    <location>
        <begin position="212"/>
        <end position="286"/>
    </location>
</feature>
<dbReference type="SUPFAM" id="SSF52799">
    <property type="entry name" value="(Phosphotyrosine protein) phosphatases II"/>
    <property type="match status" value="1"/>
</dbReference>
<dbReference type="Proteomes" id="UP001438707">
    <property type="component" value="Unassembled WGS sequence"/>
</dbReference>
<dbReference type="EMBL" id="JALJOS010000001">
    <property type="protein sequence ID" value="KAK9844255.1"/>
    <property type="molecule type" value="Genomic_DNA"/>
</dbReference>
<gene>
    <name evidence="4" type="ORF">WJX74_000018</name>
</gene>
<feature type="region of interest" description="Disordered" evidence="2">
    <location>
        <begin position="1"/>
        <end position="20"/>
    </location>
</feature>
<proteinExistence type="predicted"/>
<reference evidence="4 5" key="1">
    <citation type="journal article" date="2024" name="Nat. Commun.">
        <title>Phylogenomics reveals the evolutionary origins of lichenization in chlorophyte algae.</title>
        <authorList>
            <person name="Puginier C."/>
            <person name="Libourel C."/>
            <person name="Otte J."/>
            <person name="Skaloud P."/>
            <person name="Haon M."/>
            <person name="Grisel S."/>
            <person name="Petersen M."/>
            <person name="Berrin J.G."/>
            <person name="Delaux P.M."/>
            <person name="Dal Grande F."/>
            <person name="Keller J."/>
        </authorList>
    </citation>
    <scope>NUCLEOTIDE SEQUENCE [LARGE SCALE GENOMIC DNA]</scope>
    <source>
        <strain evidence="4 5">SAG 2145</strain>
    </source>
</reference>
<dbReference type="PROSITE" id="PS50056">
    <property type="entry name" value="TYR_PHOSPHATASE_2"/>
    <property type="match status" value="1"/>
</dbReference>
<dbReference type="GO" id="GO:0016791">
    <property type="term" value="F:phosphatase activity"/>
    <property type="evidence" value="ECO:0007669"/>
    <property type="project" value="UniProtKB-ARBA"/>
</dbReference>
<keyword evidence="1" id="KW-0378">Hydrolase</keyword>
<evidence type="ECO:0000313" key="5">
    <source>
        <dbReference type="Proteomes" id="UP001438707"/>
    </source>
</evidence>
<dbReference type="PANTHER" id="PTHR23339">
    <property type="entry name" value="TYROSINE SPECIFIC PROTEIN PHOSPHATASE AND DUAL SPECIFICITY PROTEIN PHOSPHATASE"/>
    <property type="match status" value="1"/>
</dbReference>
<feature type="compositionally biased region" description="Low complexity" evidence="2">
    <location>
        <begin position="42"/>
        <end position="52"/>
    </location>
</feature>
<dbReference type="InterPro" id="IPR000387">
    <property type="entry name" value="Tyr_Pase_dom"/>
</dbReference>
<dbReference type="InterPro" id="IPR029021">
    <property type="entry name" value="Prot-tyrosine_phosphatase-like"/>
</dbReference>
<dbReference type="InterPro" id="IPR050561">
    <property type="entry name" value="PTP"/>
</dbReference>
<evidence type="ECO:0000259" key="3">
    <source>
        <dbReference type="PROSITE" id="PS50056"/>
    </source>
</evidence>
<dbReference type="Pfam" id="PF22784">
    <property type="entry name" value="PTP-SAK"/>
    <property type="match status" value="1"/>
</dbReference>
<organism evidence="4 5">
    <name type="scientific">Apatococcus lobatus</name>
    <dbReference type="NCBI Taxonomy" id="904363"/>
    <lineage>
        <taxon>Eukaryota</taxon>
        <taxon>Viridiplantae</taxon>
        <taxon>Chlorophyta</taxon>
        <taxon>core chlorophytes</taxon>
        <taxon>Trebouxiophyceae</taxon>
        <taxon>Chlorellales</taxon>
        <taxon>Chlorellaceae</taxon>
        <taxon>Apatococcus</taxon>
    </lineage>
</organism>
<dbReference type="InterPro" id="IPR057023">
    <property type="entry name" value="PTP-SAK"/>
</dbReference>
<feature type="region of interest" description="Disordered" evidence="2">
    <location>
        <begin position="26"/>
        <end position="57"/>
    </location>
</feature>
<sequence>MAFWKPSGSPCAKQASRSLQRVPEFSMTQAHKSQSRLKARVSAPTTSAAASSLPPPAPMSSGFDELHRFSNFANWLIPQHLMLGRYPFIEPSRLSSRERGEQQLRQILQAGIDTFVCLQAKLPPQEDLRNAGVGGFLPYKATATLLSSSMGGPPSLQESEGLRNKYLDVYLPARRQRKGEEEVLDPLPQQAQRPQLVFLHCPVVDLSVPTHQQMQDVVEDLAQQLQRGKRIYAHCWGGRGRAGTLGACLLARIYGMPADEALHRVQRAFNTRTEIASSPETQEQHRFVQNFVTSL</sequence>
<accession>A0AAW1SDQ7</accession>
<dbReference type="AlphaFoldDB" id="A0AAW1SDQ7"/>
<name>A0AAW1SDQ7_9CHLO</name>
<evidence type="ECO:0000256" key="2">
    <source>
        <dbReference type="SAM" id="MobiDB-lite"/>
    </source>
</evidence>
<comment type="caution">
    <text evidence="4">The sequence shown here is derived from an EMBL/GenBank/DDBJ whole genome shotgun (WGS) entry which is preliminary data.</text>
</comment>
<dbReference type="Gene3D" id="3.90.190.10">
    <property type="entry name" value="Protein tyrosine phosphatase superfamily"/>
    <property type="match status" value="1"/>
</dbReference>